<dbReference type="InterPro" id="IPR050710">
    <property type="entry name" value="Band7/mec-2_domain"/>
</dbReference>
<sequence>MNSMCNVLVTGSRQVVRLKRTGLLQKCSCLPIVANVNVRYKTTPLNTCILFVPQQEAWIIERMGKYSRILEPGFNLLIPFLDKIRYVQVLKELAIDIPQQSAITSDNVCLNIDGILFLKVIDPYLASYGVEDPEFAVTQLAQTTMRSELGKISLDNVFRERENLNFQIVESMNKACSAWGITCLRYEIRDIRIPDRVQEAMQMQVEAERKKRAAILESEGIRQADINVAEGKKQSRILASEADKIEQINQANGEANALLIVAEAKAKGLEMIASSLANKEGKNAAALNVAQQYVTAFHQLAQKGNTVILPNNVSDVPSAVVQAMTIYKKLSNSEREQGLVNEVNTNAEPLPELEVECRKT</sequence>
<dbReference type="GO" id="GO:0016020">
    <property type="term" value="C:membrane"/>
    <property type="evidence" value="ECO:0007669"/>
    <property type="project" value="InterPro"/>
</dbReference>
<dbReference type="PRINTS" id="PR00721">
    <property type="entry name" value="STOMATIN"/>
</dbReference>
<reference evidence="5" key="1">
    <citation type="journal article" date="2024" name="Gigascience">
        <title>Chromosome-level genome of the poultry shaft louse Menopon gallinae provides insight into the host-switching and adaptive evolution of parasitic lice.</title>
        <authorList>
            <person name="Xu Y."/>
            <person name="Ma L."/>
            <person name="Liu S."/>
            <person name="Liang Y."/>
            <person name="Liu Q."/>
            <person name="He Z."/>
            <person name="Tian L."/>
            <person name="Duan Y."/>
            <person name="Cai W."/>
            <person name="Li H."/>
            <person name="Song F."/>
        </authorList>
    </citation>
    <scope>NUCLEOTIDE SEQUENCE</scope>
    <source>
        <strain evidence="5">Cailab_2023a</strain>
    </source>
</reference>
<evidence type="ECO:0000256" key="2">
    <source>
        <dbReference type="ARBA" id="ARBA00008164"/>
    </source>
</evidence>
<evidence type="ECO:0000256" key="3">
    <source>
        <dbReference type="ARBA" id="ARBA00023128"/>
    </source>
</evidence>
<proteinExistence type="inferred from homology"/>
<dbReference type="AlphaFoldDB" id="A0AAW2I7C5"/>
<dbReference type="CDD" id="cd08829">
    <property type="entry name" value="SPFH_paraslipin"/>
    <property type="match status" value="1"/>
</dbReference>
<evidence type="ECO:0000313" key="5">
    <source>
        <dbReference type="EMBL" id="KAL0278277.1"/>
    </source>
</evidence>
<dbReference type="SUPFAM" id="SSF117892">
    <property type="entry name" value="Band 7/SPFH domain"/>
    <property type="match status" value="1"/>
</dbReference>
<dbReference type="EMBL" id="JARGDH010000001">
    <property type="protein sequence ID" value="KAL0278277.1"/>
    <property type="molecule type" value="Genomic_DNA"/>
</dbReference>
<dbReference type="GO" id="GO:0007005">
    <property type="term" value="P:mitochondrion organization"/>
    <property type="evidence" value="ECO:0007669"/>
    <property type="project" value="TreeGrafter"/>
</dbReference>
<comment type="caution">
    <text evidence="5">The sequence shown here is derived from an EMBL/GenBank/DDBJ whole genome shotgun (WGS) entry which is preliminary data.</text>
</comment>
<gene>
    <name evidence="5" type="ORF">PYX00_000134</name>
</gene>
<dbReference type="Pfam" id="PF16200">
    <property type="entry name" value="Band_7_C"/>
    <property type="match status" value="1"/>
</dbReference>
<dbReference type="InterPro" id="IPR032435">
    <property type="entry name" value="STML2-like_C"/>
</dbReference>
<dbReference type="SMART" id="SM00244">
    <property type="entry name" value="PHB"/>
    <property type="match status" value="1"/>
</dbReference>
<protein>
    <recommendedName>
        <fullName evidence="4">Band 7 domain-containing protein</fullName>
    </recommendedName>
</protein>
<dbReference type="PANTHER" id="PTHR43327:SF10">
    <property type="entry name" value="STOMATIN-LIKE PROTEIN 2, MITOCHONDRIAL"/>
    <property type="match status" value="1"/>
</dbReference>
<feature type="domain" description="Band 7" evidence="4">
    <location>
        <begin position="47"/>
        <end position="205"/>
    </location>
</feature>
<dbReference type="InterPro" id="IPR001972">
    <property type="entry name" value="Stomatin_HflK_fam"/>
</dbReference>
<evidence type="ECO:0000256" key="1">
    <source>
        <dbReference type="ARBA" id="ARBA00004173"/>
    </source>
</evidence>
<name>A0AAW2I7C5_9NEOP</name>
<evidence type="ECO:0000259" key="4">
    <source>
        <dbReference type="SMART" id="SM00244"/>
    </source>
</evidence>
<dbReference type="InterPro" id="IPR036013">
    <property type="entry name" value="Band_7/SPFH_dom_sf"/>
</dbReference>
<keyword evidence="3" id="KW-0496">Mitochondrion</keyword>
<dbReference type="FunFam" id="3.30.479.30:FF:000008">
    <property type="entry name" value="Stomatin-like protein 2, mitochondrial"/>
    <property type="match status" value="1"/>
</dbReference>
<organism evidence="5">
    <name type="scientific">Menopon gallinae</name>
    <name type="common">poultry shaft louse</name>
    <dbReference type="NCBI Taxonomy" id="328185"/>
    <lineage>
        <taxon>Eukaryota</taxon>
        <taxon>Metazoa</taxon>
        <taxon>Ecdysozoa</taxon>
        <taxon>Arthropoda</taxon>
        <taxon>Hexapoda</taxon>
        <taxon>Insecta</taxon>
        <taxon>Pterygota</taxon>
        <taxon>Neoptera</taxon>
        <taxon>Paraneoptera</taxon>
        <taxon>Psocodea</taxon>
        <taxon>Troctomorpha</taxon>
        <taxon>Phthiraptera</taxon>
        <taxon>Amblycera</taxon>
        <taxon>Menoponidae</taxon>
        <taxon>Menopon</taxon>
    </lineage>
</organism>
<dbReference type="Gene3D" id="3.30.479.30">
    <property type="entry name" value="Band 7 domain"/>
    <property type="match status" value="1"/>
</dbReference>
<accession>A0AAW2I7C5</accession>
<comment type="similarity">
    <text evidence="2">Belongs to the band 7/mec-2 family.</text>
</comment>
<dbReference type="PANTHER" id="PTHR43327">
    <property type="entry name" value="STOMATIN-LIKE PROTEIN 2, MITOCHONDRIAL"/>
    <property type="match status" value="1"/>
</dbReference>
<dbReference type="Pfam" id="PF01145">
    <property type="entry name" value="Band_7"/>
    <property type="match status" value="1"/>
</dbReference>
<dbReference type="GO" id="GO:0005739">
    <property type="term" value="C:mitochondrion"/>
    <property type="evidence" value="ECO:0007669"/>
    <property type="project" value="UniProtKB-SubCell"/>
</dbReference>
<dbReference type="InterPro" id="IPR001107">
    <property type="entry name" value="Band_7"/>
</dbReference>
<comment type="subcellular location">
    <subcellularLocation>
        <location evidence="1">Mitochondrion</location>
    </subcellularLocation>
</comment>